<name>F3PUR5_9BACE</name>
<accession>F3PUR5</accession>
<comment type="caution">
    <text evidence="1">The sequence shown here is derived from an EMBL/GenBank/DDBJ whole genome shotgun (WGS) entry which is preliminary data.</text>
</comment>
<dbReference type="Proteomes" id="UP000003416">
    <property type="component" value="Unassembled WGS sequence"/>
</dbReference>
<evidence type="ECO:0000313" key="1">
    <source>
        <dbReference type="EMBL" id="EGF56008.1"/>
    </source>
</evidence>
<dbReference type="RefSeq" id="WP_009125665.1">
    <property type="nucleotide sequence ID" value="NZ_GL882644.1"/>
</dbReference>
<gene>
    <name evidence="1" type="ORF">HMPREF9446_02410</name>
</gene>
<evidence type="ECO:0000313" key="2">
    <source>
        <dbReference type="Proteomes" id="UP000003416"/>
    </source>
</evidence>
<dbReference type="CDD" id="cd02518">
    <property type="entry name" value="GT2_SpsF"/>
    <property type="match status" value="1"/>
</dbReference>
<dbReference type="PANTHER" id="PTHR42866">
    <property type="entry name" value="3-DEOXY-MANNO-OCTULOSONATE CYTIDYLYLTRANSFERASE"/>
    <property type="match status" value="1"/>
</dbReference>
<reference evidence="1 2" key="1">
    <citation type="submission" date="2011-02" db="EMBL/GenBank/DDBJ databases">
        <authorList>
            <person name="Weinstock G."/>
            <person name="Sodergren E."/>
            <person name="Clifton S."/>
            <person name="Fulton L."/>
            <person name="Fulton B."/>
            <person name="Courtney L."/>
            <person name="Fronick C."/>
            <person name="Harrison M."/>
            <person name="Strong C."/>
            <person name="Farmer C."/>
            <person name="Delahaunty K."/>
            <person name="Markovic C."/>
            <person name="Hall O."/>
            <person name="Minx P."/>
            <person name="Tomlinson C."/>
            <person name="Mitreva M."/>
            <person name="Hou S."/>
            <person name="Chen J."/>
            <person name="Wollam A."/>
            <person name="Pepin K.H."/>
            <person name="Johnson M."/>
            <person name="Bhonagiri V."/>
            <person name="Zhang X."/>
            <person name="Suruliraj S."/>
            <person name="Warren W."/>
            <person name="Chinwalla A."/>
            <person name="Mardis E.R."/>
            <person name="Wilson R.K."/>
        </authorList>
    </citation>
    <scope>NUCLEOTIDE SEQUENCE [LARGE SCALE GENOMIC DNA]</scope>
    <source>
        <strain evidence="1 2">YIT 12057</strain>
    </source>
</reference>
<dbReference type="InterPro" id="IPR003329">
    <property type="entry name" value="Cytidylyl_trans"/>
</dbReference>
<dbReference type="GO" id="GO:0005829">
    <property type="term" value="C:cytosol"/>
    <property type="evidence" value="ECO:0007669"/>
    <property type="project" value="TreeGrafter"/>
</dbReference>
<dbReference type="HOGENOM" id="CLU_072501_0_0_10"/>
<keyword evidence="1" id="KW-0808">Transferase</keyword>
<keyword evidence="2" id="KW-1185">Reference proteome</keyword>
<dbReference type="InterPro" id="IPR029044">
    <property type="entry name" value="Nucleotide-diphossugar_trans"/>
</dbReference>
<sequence length="246" mass="28846">MKVVAIIQARCGSTRFPNKVFADLCGKPFIWHVVNRLKHACSLNHIVLATTESPLDDKLYNWAKENGVDVFRGSESNVLNRYYEAANYSKADVIVRITADDPFKEPLLIDEAVNKLQEKKYDFVCNNCPPSYPEGLDIEVFTKETLDREERFSTSDFEREHVTQYIYRNPEQFKMFNLSNNKNLSYLRWTVDTEKDFQMVTRIYLSLYKNDSEIFHMDDILQLLKEHPEIENINSDVARSEMYKSV</sequence>
<dbReference type="AlphaFoldDB" id="F3PUR5"/>
<dbReference type="GO" id="GO:0016779">
    <property type="term" value="F:nucleotidyltransferase activity"/>
    <property type="evidence" value="ECO:0007669"/>
    <property type="project" value="UniProtKB-KW"/>
</dbReference>
<dbReference type="Pfam" id="PF02348">
    <property type="entry name" value="CTP_transf_3"/>
    <property type="match status" value="1"/>
</dbReference>
<dbReference type="EMBL" id="AFBN01000047">
    <property type="protein sequence ID" value="EGF56008.1"/>
    <property type="molecule type" value="Genomic_DNA"/>
</dbReference>
<dbReference type="STRING" id="763034.HMPREF9446_02410"/>
<organism evidence="1 2">
    <name type="scientific">Bacteroides fluxus YIT 12057</name>
    <dbReference type="NCBI Taxonomy" id="763034"/>
    <lineage>
        <taxon>Bacteria</taxon>
        <taxon>Pseudomonadati</taxon>
        <taxon>Bacteroidota</taxon>
        <taxon>Bacteroidia</taxon>
        <taxon>Bacteroidales</taxon>
        <taxon>Bacteroidaceae</taxon>
        <taxon>Bacteroides</taxon>
    </lineage>
</organism>
<keyword evidence="1" id="KW-0548">Nucleotidyltransferase</keyword>
<dbReference type="eggNOG" id="COG1861">
    <property type="taxonomic scope" value="Bacteria"/>
</dbReference>
<dbReference type="PANTHER" id="PTHR42866:SF1">
    <property type="entry name" value="SPORE COAT POLYSACCHARIDE BIOSYNTHESIS PROTEIN SPSF"/>
    <property type="match status" value="1"/>
</dbReference>
<protein>
    <submittedName>
        <fullName evidence="1">Cytidylyltransferase</fullName>
    </submittedName>
</protein>
<dbReference type="SUPFAM" id="SSF53448">
    <property type="entry name" value="Nucleotide-diphospho-sugar transferases"/>
    <property type="match status" value="1"/>
</dbReference>
<dbReference type="Gene3D" id="3.90.550.10">
    <property type="entry name" value="Spore Coat Polysaccharide Biosynthesis Protein SpsA, Chain A"/>
    <property type="match status" value="1"/>
</dbReference>
<dbReference type="GeneID" id="86049932"/>
<proteinExistence type="predicted"/>